<sequence length="340" mass="37530">MKVLGFKKFLILIILGATIASCQDRASRQQTSTSNQADCRTVEHEAGQTQICGQPERIVVLGPYILESLLALDEQPVAYADYYAFHPKDYDNPSQQISYLGHLIKESIANVGTAEKPSLEAIIKVEPDLIIGSTANKSQYETLSQIAPTILFERKTPETTLRGVAQAVNRSEQAEQLLTETKQRMTAARKSFAPIVKAHPQLLLLSSSKLQRIDLITSYFNCASVIEDLGFQLVSPPEIKDSQTSRLHPISIEILPELNNADSVILLGYNFSELEATDNFNAHQLSKLKQAWSNNAIAQSLDASKAGRVYFIPTYICAGLPGAIGTKLYLEELEQQLLPP</sequence>
<dbReference type="GO" id="GO:0030288">
    <property type="term" value="C:outer membrane-bounded periplasmic space"/>
    <property type="evidence" value="ECO:0007669"/>
    <property type="project" value="TreeGrafter"/>
</dbReference>
<comment type="similarity">
    <text evidence="2">Belongs to the bacterial solute-binding protein 8 family.</text>
</comment>
<comment type="subcellular location">
    <subcellularLocation>
        <location evidence="1">Cell envelope</location>
    </subcellularLocation>
</comment>
<evidence type="ECO:0000256" key="5">
    <source>
        <dbReference type="SAM" id="Coils"/>
    </source>
</evidence>
<evidence type="ECO:0000313" key="8">
    <source>
        <dbReference type="EMBL" id="VEP15994.1"/>
    </source>
</evidence>
<evidence type="ECO:0000256" key="3">
    <source>
        <dbReference type="ARBA" id="ARBA00022448"/>
    </source>
</evidence>
<dbReference type="InterPro" id="IPR051313">
    <property type="entry name" value="Bact_iron-sidero_bind"/>
</dbReference>
<reference evidence="8 9" key="1">
    <citation type="submission" date="2019-01" db="EMBL/GenBank/DDBJ databases">
        <authorList>
            <person name="Brito A."/>
        </authorList>
    </citation>
    <scope>NUCLEOTIDE SEQUENCE [LARGE SCALE GENOMIC DNA]</scope>
    <source>
        <strain evidence="8">1</strain>
    </source>
</reference>
<dbReference type="InterPro" id="IPR002491">
    <property type="entry name" value="ABC_transptr_periplasmic_BD"/>
</dbReference>
<evidence type="ECO:0000313" key="9">
    <source>
        <dbReference type="Proteomes" id="UP000320055"/>
    </source>
</evidence>
<dbReference type="Gene3D" id="3.40.50.1980">
    <property type="entry name" value="Nitrogenase molybdenum iron protein domain"/>
    <property type="match status" value="2"/>
</dbReference>
<dbReference type="OrthoDB" id="61776at2"/>
<evidence type="ECO:0000256" key="1">
    <source>
        <dbReference type="ARBA" id="ARBA00004196"/>
    </source>
</evidence>
<feature type="domain" description="Fe/B12 periplasmic-binding" evidence="7">
    <location>
        <begin position="57"/>
        <end position="340"/>
    </location>
</feature>
<proteinExistence type="inferred from homology"/>
<feature type="chain" id="PRO_5022218137" evidence="6">
    <location>
        <begin position="23"/>
        <end position="340"/>
    </location>
</feature>
<accession>A0A563VX06</accession>
<keyword evidence="3" id="KW-0813">Transport</keyword>
<dbReference type="GO" id="GO:1901678">
    <property type="term" value="P:iron coordination entity transport"/>
    <property type="evidence" value="ECO:0007669"/>
    <property type="project" value="UniProtKB-ARBA"/>
</dbReference>
<name>A0A563VX06_9CYAN</name>
<dbReference type="PROSITE" id="PS51257">
    <property type="entry name" value="PROKAR_LIPOPROTEIN"/>
    <property type="match status" value="1"/>
</dbReference>
<dbReference type="SUPFAM" id="SSF53807">
    <property type="entry name" value="Helical backbone' metal receptor"/>
    <property type="match status" value="1"/>
</dbReference>
<dbReference type="AlphaFoldDB" id="A0A563VX06"/>
<dbReference type="PANTHER" id="PTHR30532:SF24">
    <property type="entry name" value="FERRIC ENTEROBACTIN-BINDING PERIPLASMIC PROTEIN FEPB"/>
    <property type="match status" value="1"/>
</dbReference>
<feature type="signal peptide" evidence="6">
    <location>
        <begin position="1"/>
        <end position="22"/>
    </location>
</feature>
<feature type="coiled-coil region" evidence="5">
    <location>
        <begin position="164"/>
        <end position="191"/>
    </location>
</feature>
<keyword evidence="4 6" id="KW-0732">Signal</keyword>
<keyword evidence="9" id="KW-1185">Reference proteome</keyword>
<organism evidence="8 9">
    <name type="scientific">Hyella patelloides LEGE 07179</name>
    <dbReference type="NCBI Taxonomy" id="945734"/>
    <lineage>
        <taxon>Bacteria</taxon>
        <taxon>Bacillati</taxon>
        <taxon>Cyanobacteriota</taxon>
        <taxon>Cyanophyceae</taxon>
        <taxon>Pleurocapsales</taxon>
        <taxon>Hyellaceae</taxon>
        <taxon>Hyella</taxon>
    </lineage>
</organism>
<evidence type="ECO:0000256" key="6">
    <source>
        <dbReference type="SAM" id="SignalP"/>
    </source>
</evidence>
<evidence type="ECO:0000256" key="2">
    <source>
        <dbReference type="ARBA" id="ARBA00008814"/>
    </source>
</evidence>
<keyword evidence="5" id="KW-0175">Coiled coil</keyword>
<dbReference type="Pfam" id="PF01497">
    <property type="entry name" value="Peripla_BP_2"/>
    <property type="match status" value="1"/>
</dbReference>
<dbReference type="EMBL" id="CAACVJ010000329">
    <property type="protein sequence ID" value="VEP15994.1"/>
    <property type="molecule type" value="Genomic_DNA"/>
</dbReference>
<dbReference type="Proteomes" id="UP000320055">
    <property type="component" value="Unassembled WGS sequence"/>
</dbReference>
<dbReference type="PANTHER" id="PTHR30532">
    <property type="entry name" value="IRON III DICITRATE-BINDING PERIPLASMIC PROTEIN"/>
    <property type="match status" value="1"/>
</dbReference>
<evidence type="ECO:0000256" key="4">
    <source>
        <dbReference type="ARBA" id="ARBA00022729"/>
    </source>
</evidence>
<evidence type="ECO:0000259" key="7">
    <source>
        <dbReference type="PROSITE" id="PS50983"/>
    </source>
</evidence>
<gene>
    <name evidence="8" type="ORF">H1P_3950003</name>
</gene>
<dbReference type="CDD" id="cd01146">
    <property type="entry name" value="FhuD"/>
    <property type="match status" value="1"/>
</dbReference>
<dbReference type="PROSITE" id="PS50983">
    <property type="entry name" value="FE_B12_PBP"/>
    <property type="match status" value="1"/>
</dbReference>
<protein>
    <submittedName>
        <fullName evidence="8">ABC-type transporter, periplasmic subunit</fullName>
    </submittedName>
</protein>